<evidence type="ECO:0000313" key="3">
    <source>
        <dbReference type="Proteomes" id="UP001589575"/>
    </source>
</evidence>
<accession>A0ABV5G1W6</accession>
<feature type="compositionally biased region" description="Basic and acidic residues" evidence="1">
    <location>
        <begin position="20"/>
        <end position="35"/>
    </location>
</feature>
<organism evidence="2 3">
    <name type="scientific">Citricoccus parietis</name>
    <dbReference type="NCBI Taxonomy" id="592307"/>
    <lineage>
        <taxon>Bacteria</taxon>
        <taxon>Bacillati</taxon>
        <taxon>Actinomycetota</taxon>
        <taxon>Actinomycetes</taxon>
        <taxon>Micrococcales</taxon>
        <taxon>Micrococcaceae</taxon>
        <taxon>Citricoccus</taxon>
    </lineage>
</organism>
<proteinExistence type="predicted"/>
<gene>
    <name evidence="2" type="ORF">ACFFX0_17685</name>
</gene>
<evidence type="ECO:0000256" key="1">
    <source>
        <dbReference type="SAM" id="MobiDB-lite"/>
    </source>
</evidence>
<reference evidence="2 3" key="1">
    <citation type="submission" date="2024-09" db="EMBL/GenBank/DDBJ databases">
        <authorList>
            <person name="Sun Q."/>
            <person name="Mori K."/>
        </authorList>
    </citation>
    <scope>NUCLEOTIDE SEQUENCE [LARGE SCALE GENOMIC DNA]</scope>
    <source>
        <strain evidence="2 3">CCM 7609</strain>
    </source>
</reference>
<evidence type="ECO:0000313" key="2">
    <source>
        <dbReference type="EMBL" id="MFB9072933.1"/>
    </source>
</evidence>
<comment type="caution">
    <text evidence="2">The sequence shown here is derived from an EMBL/GenBank/DDBJ whole genome shotgun (WGS) entry which is preliminary data.</text>
</comment>
<sequence>MATVQRAHGRDQPHGGLRHSGGDGDPHPLRERGLECRPGGVHGGQVTGTRGRLASRVLQGQAGAGGDGGAVGSAVERGHGASLRRFQRVDPRVGSVALAFKGMCATASAHPSTLPLCREAGRSPPLAGTEGRGDRQEHHRRPAEEHIPPRGLRGGINEMGYGEASPQHRQGCIEQSGPAGRHHRVLGQGQRVVPGGAELLHRQAAGGPGLAQRLLDSSFHVTVPAYSPPVQRGAELTFPREVAHGAPRLVDTDLDSR</sequence>
<feature type="region of interest" description="Disordered" evidence="1">
    <location>
        <begin position="115"/>
        <end position="182"/>
    </location>
</feature>
<dbReference type="EMBL" id="JBHMFI010000001">
    <property type="protein sequence ID" value="MFB9072933.1"/>
    <property type="molecule type" value="Genomic_DNA"/>
</dbReference>
<feature type="compositionally biased region" description="Basic and acidic residues" evidence="1">
    <location>
        <begin position="131"/>
        <end position="148"/>
    </location>
</feature>
<dbReference type="Proteomes" id="UP001589575">
    <property type="component" value="Unassembled WGS sequence"/>
</dbReference>
<name>A0ABV5G1W6_9MICC</name>
<protein>
    <submittedName>
        <fullName evidence="2">Uncharacterized protein</fullName>
    </submittedName>
</protein>
<feature type="region of interest" description="Disordered" evidence="1">
    <location>
        <begin position="1"/>
        <end position="48"/>
    </location>
</feature>
<keyword evidence="3" id="KW-1185">Reference proteome</keyword>